<keyword evidence="1" id="KW-1133">Transmembrane helix</keyword>
<feature type="transmembrane region" description="Helical" evidence="1">
    <location>
        <begin position="26"/>
        <end position="46"/>
    </location>
</feature>
<evidence type="ECO:0000313" key="2">
    <source>
        <dbReference type="EMBL" id="MDR7354987.1"/>
    </source>
</evidence>
<dbReference type="EMBL" id="JAVDYF010000001">
    <property type="protein sequence ID" value="MDR7354987.1"/>
    <property type="molecule type" value="Genomic_DNA"/>
</dbReference>
<evidence type="ECO:0000313" key="3">
    <source>
        <dbReference type="Proteomes" id="UP001183619"/>
    </source>
</evidence>
<dbReference type="RefSeq" id="WP_277104780.1">
    <property type="nucleotide sequence ID" value="NZ_BAAAJS010000047.1"/>
</dbReference>
<accession>A0ABU2B8P6</accession>
<gene>
    <name evidence="2" type="ORF">J2S37_001525</name>
</gene>
<sequence>MRSQQTCVGVDTRKTSFHKNAVKKRLWLLSALISAAGLGFAPLLTYKNPMPLGTEQFSADCVSMPSRCHRTVTGCDLPCSGDSSFSNGGQQPHHPPPPIKGFESLYRVIHTATVFVFGTAGLITTDNLGMFVLQLVGIVIGGGRLGSNAAFMQRMLTPSDLMCCLRGYSAQPSTLTPAIFRSLHI</sequence>
<proteinExistence type="predicted"/>
<reference evidence="2 3" key="1">
    <citation type="submission" date="2023-07" db="EMBL/GenBank/DDBJ databases">
        <title>Sequencing the genomes of 1000 actinobacteria strains.</title>
        <authorList>
            <person name="Klenk H.-P."/>
        </authorList>
    </citation>
    <scope>NUCLEOTIDE SEQUENCE [LARGE SCALE GENOMIC DNA]</scope>
    <source>
        <strain evidence="2 3">DSM 44508</strain>
    </source>
</reference>
<keyword evidence="3" id="KW-1185">Reference proteome</keyword>
<feature type="transmembrane region" description="Helical" evidence="1">
    <location>
        <begin position="129"/>
        <end position="146"/>
    </location>
</feature>
<dbReference type="Proteomes" id="UP001183619">
    <property type="component" value="Unassembled WGS sequence"/>
</dbReference>
<protein>
    <submittedName>
        <fullName evidence="2">Uncharacterized protein</fullName>
    </submittedName>
</protein>
<organism evidence="2 3">
    <name type="scientific">Corynebacterium felinum</name>
    <dbReference type="NCBI Taxonomy" id="131318"/>
    <lineage>
        <taxon>Bacteria</taxon>
        <taxon>Bacillati</taxon>
        <taxon>Actinomycetota</taxon>
        <taxon>Actinomycetes</taxon>
        <taxon>Mycobacteriales</taxon>
        <taxon>Corynebacteriaceae</taxon>
        <taxon>Corynebacterium</taxon>
    </lineage>
</organism>
<keyword evidence="1" id="KW-0812">Transmembrane</keyword>
<comment type="caution">
    <text evidence="2">The sequence shown here is derived from an EMBL/GenBank/DDBJ whole genome shotgun (WGS) entry which is preliminary data.</text>
</comment>
<evidence type="ECO:0000256" key="1">
    <source>
        <dbReference type="SAM" id="Phobius"/>
    </source>
</evidence>
<name>A0ABU2B8P6_9CORY</name>
<keyword evidence="1" id="KW-0472">Membrane</keyword>